<dbReference type="EMBL" id="LJZR01000085">
    <property type="protein sequence ID" value="KPQ31749.1"/>
    <property type="molecule type" value="Genomic_DNA"/>
</dbReference>
<dbReference type="STRING" id="1666911.HLUCCA11_23080"/>
<reference evidence="1 2" key="1">
    <citation type="submission" date="2015-09" db="EMBL/GenBank/DDBJ databases">
        <title>Identification and resolution of microdiversity through metagenomic sequencing of parallel consortia.</title>
        <authorList>
            <person name="Nelson W.C."/>
            <person name="Romine M.F."/>
            <person name="Lindemann S.R."/>
        </authorList>
    </citation>
    <scope>NUCLEOTIDE SEQUENCE [LARGE SCALE GENOMIC DNA]</scope>
    <source>
        <strain evidence="1">Ana</strain>
    </source>
</reference>
<evidence type="ECO:0000313" key="2">
    <source>
        <dbReference type="Proteomes" id="UP000050465"/>
    </source>
</evidence>
<comment type="caution">
    <text evidence="1">The sequence shown here is derived from an EMBL/GenBank/DDBJ whole genome shotgun (WGS) entry which is preliminary data.</text>
</comment>
<evidence type="ECO:0000313" key="1">
    <source>
        <dbReference type="EMBL" id="KPQ31749.1"/>
    </source>
</evidence>
<sequence length="102" mass="11457">MSKKLRAKKIKANRRFLIFVEKTEGELMTDTVCDSSFLGILSECRIALARAYRYPGLVTGVYVYDCESSAWMNLNSAMQISNPLALKQSSKVLATAIMNKEK</sequence>
<dbReference type="AlphaFoldDB" id="A0A0P7ZAP9"/>
<proteinExistence type="predicted"/>
<protein>
    <submittedName>
        <fullName evidence="1">Uncharacterized protein</fullName>
    </submittedName>
</protein>
<accession>A0A0P7ZAP9</accession>
<dbReference type="Proteomes" id="UP000050465">
    <property type="component" value="Unassembled WGS sequence"/>
</dbReference>
<organism evidence="1 2">
    <name type="scientific">Phormidesmis priestleyi Ana</name>
    <dbReference type="NCBI Taxonomy" id="1666911"/>
    <lineage>
        <taxon>Bacteria</taxon>
        <taxon>Bacillati</taxon>
        <taxon>Cyanobacteriota</taxon>
        <taxon>Cyanophyceae</taxon>
        <taxon>Leptolyngbyales</taxon>
        <taxon>Leptolyngbyaceae</taxon>
        <taxon>Phormidesmis</taxon>
    </lineage>
</organism>
<gene>
    <name evidence="1" type="ORF">HLUCCA11_23080</name>
</gene>
<name>A0A0P7ZAP9_9CYAN</name>